<dbReference type="EMBL" id="JAHSPG010000003">
    <property type="protein sequence ID" value="MBV4356851.1"/>
    <property type="molecule type" value="Genomic_DNA"/>
</dbReference>
<feature type="domain" description="Glycosyl hydrolase family 13 catalytic" evidence="2">
    <location>
        <begin position="67"/>
        <end position="387"/>
    </location>
</feature>
<reference evidence="3" key="1">
    <citation type="submission" date="2021-06" db="EMBL/GenBank/DDBJ databases">
        <authorList>
            <person name="Huq M.A."/>
        </authorList>
    </citation>
    <scope>NUCLEOTIDE SEQUENCE</scope>
    <source>
        <strain evidence="3">MAH-26</strain>
    </source>
</reference>
<evidence type="ECO:0000256" key="1">
    <source>
        <dbReference type="SAM" id="SignalP"/>
    </source>
</evidence>
<dbReference type="Pfam" id="PF00128">
    <property type="entry name" value="Alpha-amylase"/>
    <property type="match status" value="2"/>
</dbReference>
<evidence type="ECO:0000313" key="3">
    <source>
        <dbReference type="EMBL" id="MBV4356851.1"/>
    </source>
</evidence>
<dbReference type="GO" id="GO:0005975">
    <property type="term" value="P:carbohydrate metabolic process"/>
    <property type="evidence" value="ECO:0007669"/>
    <property type="project" value="InterPro"/>
</dbReference>
<dbReference type="CDD" id="cd11313">
    <property type="entry name" value="AmyAc_arch_bac_AmyA"/>
    <property type="match status" value="1"/>
</dbReference>
<feature type="chain" id="PRO_5039426232" evidence="1">
    <location>
        <begin position="26"/>
        <end position="469"/>
    </location>
</feature>
<evidence type="ECO:0000313" key="4">
    <source>
        <dbReference type="Proteomes" id="UP000812270"/>
    </source>
</evidence>
<name>A0A9E2W7K8_9BACT</name>
<evidence type="ECO:0000259" key="2">
    <source>
        <dbReference type="SMART" id="SM00642"/>
    </source>
</evidence>
<keyword evidence="1" id="KW-0732">Signal</keyword>
<sequence length="469" mass="51795">MSLKIVRIMFYNMLCLLIASFLSCSKSSGNPQPDPPVDPPVVVDADPAQYGTPYANVPPASDVVMYQVNMRAFSKEGTLKAVQARLDSIKALGVNVVYLMPVYPVGSVKSVNSPYCVKDYKSVAAEFGTLEDLRSLVADAHAKGMAVIMDWVANHTSWDNSWITNKSWYKQDASGNIISPPNTGWNDVAQLNFDNSDMRKAMIKAMKYWVYTANVDGFRCDAADFVPYDFWQQAIDTLRNISTHQLLLYAEGTRKDQFNAGFQLKYGMGFYYTMKDRVFAAGQSAKLIDSLNVAEYTNSTTTTQVVRYLSNHDVDAADGSPIDLFGGKNGSLALFTIAAYMKGVPMIYNGQEVGCPVKLSYFNNTTNIDWTINPEIKAAYKNIIAFRNASNALKTGTLTSYCSDDVCVFTKASGSEKVLVLANFRNRAVDYSVPSALNNSNWKNAFDGSAVSLSNTVSLQPYQYIVLKN</sequence>
<comment type="caution">
    <text evidence="3">The sequence shown here is derived from an EMBL/GenBank/DDBJ whole genome shotgun (WGS) entry which is preliminary data.</text>
</comment>
<dbReference type="Pfam" id="PF16657">
    <property type="entry name" value="Malt_amylase_C"/>
    <property type="match status" value="1"/>
</dbReference>
<dbReference type="PANTHER" id="PTHR10357">
    <property type="entry name" value="ALPHA-AMYLASE FAMILY MEMBER"/>
    <property type="match status" value="1"/>
</dbReference>
<dbReference type="PROSITE" id="PS51257">
    <property type="entry name" value="PROKAR_LIPOPROTEIN"/>
    <property type="match status" value="1"/>
</dbReference>
<gene>
    <name evidence="3" type="ORF">KTO63_06840</name>
</gene>
<dbReference type="SMART" id="SM00642">
    <property type="entry name" value="Aamy"/>
    <property type="match status" value="1"/>
</dbReference>
<dbReference type="RefSeq" id="WP_217790489.1">
    <property type="nucleotide sequence ID" value="NZ_JAHSPG010000003.1"/>
</dbReference>
<dbReference type="InterPro" id="IPR032091">
    <property type="entry name" value="Malt_amylase-like_C"/>
</dbReference>
<dbReference type="Proteomes" id="UP000812270">
    <property type="component" value="Unassembled WGS sequence"/>
</dbReference>
<accession>A0A9E2W7K8</accession>
<feature type="signal peptide" evidence="1">
    <location>
        <begin position="1"/>
        <end position="25"/>
    </location>
</feature>
<dbReference type="InterPro" id="IPR006047">
    <property type="entry name" value="GH13_cat_dom"/>
</dbReference>
<protein>
    <submittedName>
        <fullName evidence="3">Alpha-glucosidase C-terminal domain-containing protein</fullName>
    </submittedName>
</protein>
<organism evidence="3 4">
    <name type="scientific">Pinibacter aurantiacus</name>
    <dbReference type="NCBI Taxonomy" id="2851599"/>
    <lineage>
        <taxon>Bacteria</taxon>
        <taxon>Pseudomonadati</taxon>
        <taxon>Bacteroidota</taxon>
        <taxon>Chitinophagia</taxon>
        <taxon>Chitinophagales</taxon>
        <taxon>Chitinophagaceae</taxon>
        <taxon>Pinibacter</taxon>
    </lineage>
</organism>
<dbReference type="AlphaFoldDB" id="A0A9E2W7K8"/>
<keyword evidence="4" id="KW-1185">Reference proteome</keyword>
<proteinExistence type="predicted"/>